<sequence length="373" mass="42335">MRFLHTADWHIGKKLHDFSLAEDQTAAFDQIEQLAKDYQVDAVVIAGDLYDRGLASEQAVEQLNGMLKQLNLNDHLPLLAISGNHDSAARLATGSEWFETTDFYLHTTLASAFEPVTIMDTQFFLLPFFNLQAVRNYFEQDVKTIGQAMTLIVNQMKQLFDPDKKHVLVAHFFAAGSTHTDSEIQVEVGGLDAVPTTLLKDFDYVALGHLHNPRALNEERMRYSGSPLKFSVSEANLQKGVWIVDTNPFKLTWAPLQPKHDLIILEGSFDELTQGKIAAQYDQTQDYVAIRLTDTKLISDLMNRLRARYPKIVEIKRPNQQDDASIATMTMASHDPLTLLDEFYEKVHPDQQLDDQQRQWASAALTKVEEEEN</sequence>
<dbReference type="GO" id="GO:0006310">
    <property type="term" value="P:DNA recombination"/>
    <property type="evidence" value="ECO:0007669"/>
    <property type="project" value="UniProtKB-KW"/>
</dbReference>
<dbReference type="SUPFAM" id="SSF56300">
    <property type="entry name" value="Metallo-dependent phosphatases"/>
    <property type="match status" value="1"/>
</dbReference>
<name>A0A099Y7N0_LIMMU</name>
<dbReference type="InterPro" id="IPR026843">
    <property type="entry name" value="SbcD_C"/>
</dbReference>
<keyword evidence="7" id="KW-0235">DNA replication</keyword>
<evidence type="ECO:0000313" key="10">
    <source>
        <dbReference type="EMBL" id="KGL66269.1"/>
    </source>
</evidence>
<dbReference type="InterPro" id="IPR041796">
    <property type="entry name" value="Mre11_N"/>
</dbReference>
<comment type="caution">
    <text evidence="10">The sequence shown here is derived from an EMBL/GenBank/DDBJ whole genome shotgun (WGS) entry which is preliminary data.</text>
</comment>
<evidence type="ECO:0000256" key="3">
    <source>
        <dbReference type="ARBA" id="ARBA00013365"/>
    </source>
</evidence>
<evidence type="ECO:0000256" key="4">
    <source>
        <dbReference type="ARBA" id="ARBA00022722"/>
    </source>
</evidence>
<comment type="subunit">
    <text evidence="2 7">Heterodimer of SbcC and SbcD.</text>
</comment>
<feature type="domain" description="Nuclease SbcCD subunit D C-terminal" evidence="9">
    <location>
        <begin position="259"/>
        <end position="347"/>
    </location>
</feature>
<keyword evidence="7" id="KW-0233">DNA recombination</keyword>
<dbReference type="Proteomes" id="UP000030001">
    <property type="component" value="Unassembled WGS sequence"/>
</dbReference>
<reference evidence="10 11" key="1">
    <citation type="submission" date="2014-09" db="EMBL/GenBank/DDBJ databases">
        <title>Lactobacillus mucosae CRL573 Genome Sequencing.</title>
        <authorList>
            <person name="Bleckwedel J."/>
            <person name="Teran L.C."/>
            <person name="Bonacina J."/>
            <person name="Saavedra L."/>
            <person name="Mozzi F.B."/>
            <person name="Raya R.R."/>
        </authorList>
    </citation>
    <scope>NUCLEOTIDE SEQUENCE [LARGE SCALE GENOMIC DNA]</scope>
    <source>
        <strain evidence="10 11">CRL573</strain>
    </source>
</reference>
<protein>
    <recommendedName>
        <fullName evidence="3 7">Nuclease SbcCD subunit D</fullName>
    </recommendedName>
</protein>
<dbReference type="NCBIfam" id="TIGR00619">
    <property type="entry name" value="sbcd"/>
    <property type="match status" value="1"/>
</dbReference>
<evidence type="ECO:0000256" key="2">
    <source>
        <dbReference type="ARBA" id="ARBA00011322"/>
    </source>
</evidence>
<dbReference type="PANTHER" id="PTHR30337">
    <property type="entry name" value="COMPONENT OF ATP-DEPENDENT DSDNA EXONUCLEASE"/>
    <property type="match status" value="1"/>
</dbReference>
<dbReference type="InterPro" id="IPR004593">
    <property type="entry name" value="SbcD"/>
</dbReference>
<evidence type="ECO:0000256" key="7">
    <source>
        <dbReference type="RuleBase" id="RU363069"/>
    </source>
</evidence>
<dbReference type="GO" id="GO:0008408">
    <property type="term" value="F:3'-5' exonuclease activity"/>
    <property type="evidence" value="ECO:0007669"/>
    <property type="project" value="InterPro"/>
</dbReference>
<evidence type="ECO:0000313" key="11">
    <source>
        <dbReference type="Proteomes" id="UP000030001"/>
    </source>
</evidence>
<dbReference type="InterPro" id="IPR050535">
    <property type="entry name" value="DNA_Repair-Maintenance_Comp"/>
</dbReference>
<dbReference type="CDD" id="cd00840">
    <property type="entry name" value="MPP_Mre11_N"/>
    <property type="match status" value="1"/>
</dbReference>
<keyword evidence="4 7" id="KW-0540">Nuclease</keyword>
<evidence type="ECO:0000256" key="1">
    <source>
        <dbReference type="ARBA" id="ARBA00010555"/>
    </source>
</evidence>
<evidence type="ECO:0000256" key="5">
    <source>
        <dbReference type="ARBA" id="ARBA00022801"/>
    </source>
</evidence>
<dbReference type="GO" id="GO:0004519">
    <property type="term" value="F:endonuclease activity"/>
    <property type="evidence" value="ECO:0007669"/>
    <property type="project" value="UniProtKB-KW"/>
</dbReference>
<accession>A0A099Y7N0</accession>
<keyword evidence="5 7" id="KW-0378">Hydrolase</keyword>
<dbReference type="Pfam" id="PF00149">
    <property type="entry name" value="Metallophos"/>
    <property type="match status" value="1"/>
</dbReference>
<comment type="function">
    <text evidence="7">SbcCD cleaves DNA hairpin structures. These structures can inhibit DNA replication and are intermediates in certain DNA recombination reactions. The complex acts as a 3'-&gt;5' double strand exonuclease that can open hairpins. It also has a 5' single-strand endonuclease activity.</text>
</comment>
<evidence type="ECO:0000259" key="9">
    <source>
        <dbReference type="Pfam" id="PF12320"/>
    </source>
</evidence>
<dbReference type="InterPro" id="IPR029052">
    <property type="entry name" value="Metallo-depent_PP-like"/>
</dbReference>
<dbReference type="AlphaFoldDB" id="A0A099Y7N0"/>
<dbReference type="PANTHER" id="PTHR30337:SF0">
    <property type="entry name" value="NUCLEASE SBCCD SUBUNIT D"/>
    <property type="match status" value="1"/>
</dbReference>
<keyword evidence="6 7" id="KW-0269">Exonuclease</keyword>
<feature type="domain" description="Calcineurin-like phosphoesterase" evidence="8">
    <location>
        <begin position="1"/>
        <end position="213"/>
    </location>
</feature>
<dbReference type="InterPro" id="IPR004843">
    <property type="entry name" value="Calcineurin-like_PHP"/>
</dbReference>
<dbReference type="Gene3D" id="3.60.21.10">
    <property type="match status" value="1"/>
</dbReference>
<organism evidence="10 11">
    <name type="scientific">Limosilactobacillus mucosae</name>
    <name type="common">Lactobacillus mucosae</name>
    <dbReference type="NCBI Taxonomy" id="97478"/>
    <lineage>
        <taxon>Bacteria</taxon>
        <taxon>Bacillati</taxon>
        <taxon>Bacillota</taxon>
        <taxon>Bacilli</taxon>
        <taxon>Lactobacillales</taxon>
        <taxon>Lactobacillaceae</taxon>
        <taxon>Limosilactobacillus</taxon>
    </lineage>
</organism>
<proteinExistence type="inferred from homology"/>
<evidence type="ECO:0000256" key="6">
    <source>
        <dbReference type="ARBA" id="ARBA00022839"/>
    </source>
</evidence>
<dbReference type="Pfam" id="PF12320">
    <property type="entry name" value="SbcD_C"/>
    <property type="match status" value="1"/>
</dbReference>
<gene>
    <name evidence="7" type="primary">sbcD</name>
    <name evidence="10" type="ORF">LX03_09605</name>
</gene>
<dbReference type="GO" id="GO:0006260">
    <property type="term" value="P:DNA replication"/>
    <property type="evidence" value="ECO:0007669"/>
    <property type="project" value="UniProtKB-KW"/>
</dbReference>
<keyword evidence="7" id="KW-0255">Endonuclease</keyword>
<comment type="similarity">
    <text evidence="1 7">Belongs to the SbcD family.</text>
</comment>
<dbReference type="EMBL" id="JROC01000037">
    <property type="protein sequence ID" value="KGL66269.1"/>
    <property type="molecule type" value="Genomic_DNA"/>
</dbReference>
<evidence type="ECO:0000259" key="8">
    <source>
        <dbReference type="Pfam" id="PF00149"/>
    </source>
</evidence>